<dbReference type="SUPFAM" id="SSF47226">
    <property type="entry name" value="Histidine-containing phosphotransfer domain, HPT domain"/>
    <property type="match status" value="1"/>
</dbReference>
<name>A0A1H7FT91_9SPHN</name>
<protein>
    <submittedName>
        <fullName evidence="4">Hpt domain-containing protein</fullName>
    </submittedName>
</protein>
<dbReference type="InterPro" id="IPR008207">
    <property type="entry name" value="Sig_transdc_His_kin_Hpt_dom"/>
</dbReference>
<dbReference type="Gene3D" id="1.20.120.160">
    <property type="entry name" value="HPT domain"/>
    <property type="match status" value="1"/>
</dbReference>
<keyword evidence="2" id="KW-0597">Phosphoprotein</keyword>
<evidence type="ECO:0000256" key="2">
    <source>
        <dbReference type="PROSITE-ProRule" id="PRU00110"/>
    </source>
</evidence>
<dbReference type="EMBL" id="FNZZ01000001">
    <property type="protein sequence ID" value="SEK29131.1"/>
    <property type="molecule type" value="Genomic_DNA"/>
</dbReference>
<keyword evidence="1" id="KW-0902">Two-component regulatory system</keyword>
<dbReference type="GO" id="GO:0004672">
    <property type="term" value="F:protein kinase activity"/>
    <property type="evidence" value="ECO:0007669"/>
    <property type="project" value="UniProtKB-ARBA"/>
</dbReference>
<keyword evidence="5" id="KW-1185">Reference proteome</keyword>
<proteinExistence type="predicted"/>
<sequence>MTVTLHPAAIDCEHAPLINPAQLRDYADFLPGAQVLQLIRTFTKELETRPSMVLHLARQGDLANARAAAHFLKGAALSIGARRIALIADTVEHAADDTIVMQAQELPACALDTLAELETVQADLRDAA</sequence>
<dbReference type="PROSITE" id="PS50894">
    <property type="entry name" value="HPT"/>
    <property type="match status" value="1"/>
</dbReference>
<dbReference type="Proteomes" id="UP000199214">
    <property type="component" value="Unassembled WGS sequence"/>
</dbReference>
<gene>
    <name evidence="4" type="ORF">SAMN05216382_0126</name>
</gene>
<reference evidence="5" key="1">
    <citation type="submission" date="2016-10" db="EMBL/GenBank/DDBJ databases">
        <authorList>
            <person name="Varghese N."/>
            <person name="Submissions S."/>
        </authorList>
    </citation>
    <scope>NUCLEOTIDE SEQUENCE [LARGE SCALE GENOMIC DNA]</scope>
    <source>
        <strain evidence="5">JS21-1</strain>
    </source>
</reference>
<feature type="domain" description="HPt" evidence="3">
    <location>
        <begin position="31"/>
        <end position="128"/>
    </location>
</feature>
<dbReference type="STRING" id="1855283.SAMN05216382_0126"/>
<dbReference type="GO" id="GO:0000160">
    <property type="term" value="P:phosphorelay signal transduction system"/>
    <property type="evidence" value="ECO:0007669"/>
    <property type="project" value="UniProtKB-KW"/>
</dbReference>
<feature type="modified residue" description="Phosphohistidine" evidence="2">
    <location>
        <position position="70"/>
    </location>
</feature>
<dbReference type="Pfam" id="PF01627">
    <property type="entry name" value="Hpt"/>
    <property type="match status" value="1"/>
</dbReference>
<evidence type="ECO:0000313" key="4">
    <source>
        <dbReference type="EMBL" id="SEK29131.1"/>
    </source>
</evidence>
<evidence type="ECO:0000313" key="5">
    <source>
        <dbReference type="Proteomes" id="UP000199214"/>
    </source>
</evidence>
<evidence type="ECO:0000259" key="3">
    <source>
        <dbReference type="PROSITE" id="PS50894"/>
    </source>
</evidence>
<evidence type="ECO:0000256" key="1">
    <source>
        <dbReference type="ARBA" id="ARBA00023012"/>
    </source>
</evidence>
<dbReference type="AlphaFoldDB" id="A0A1H7FT91"/>
<dbReference type="InterPro" id="IPR036641">
    <property type="entry name" value="HPT_dom_sf"/>
</dbReference>
<dbReference type="OrthoDB" id="7173540at2"/>
<dbReference type="RefSeq" id="WP_093002333.1">
    <property type="nucleotide sequence ID" value="NZ_FNZZ01000001.1"/>
</dbReference>
<organism evidence="4 5">
    <name type="scientific">Sphingomonas palmae</name>
    <dbReference type="NCBI Taxonomy" id="1855283"/>
    <lineage>
        <taxon>Bacteria</taxon>
        <taxon>Pseudomonadati</taxon>
        <taxon>Pseudomonadota</taxon>
        <taxon>Alphaproteobacteria</taxon>
        <taxon>Sphingomonadales</taxon>
        <taxon>Sphingomonadaceae</taxon>
        <taxon>Sphingomonas</taxon>
    </lineage>
</organism>
<accession>A0A1H7FT91</accession>